<dbReference type="Pfam" id="PF12704">
    <property type="entry name" value="MacB_PCD"/>
    <property type="match status" value="1"/>
</dbReference>
<evidence type="ECO:0000313" key="11">
    <source>
        <dbReference type="Proteomes" id="UP001317963"/>
    </source>
</evidence>
<evidence type="ECO:0000256" key="3">
    <source>
        <dbReference type="ARBA" id="ARBA00022475"/>
    </source>
</evidence>
<gene>
    <name evidence="10" type="ORF">E0F26_08665</name>
</gene>
<feature type="domain" description="ABC3 transporter permease C-terminal" evidence="8">
    <location>
        <begin position="269"/>
        <end position="401"/>
    </location>
</feature>
<dbReference type="Pfam" id="PF02687">
    <property type="entry name" value="FtsX"/>
    <property type="match status" value="1"/>
</dbReference>
<feature type="transmembrane region" description="Helical" evidence="7">
    <location>
        <begin position="266"/>
        <end position="289"/>
    </location>
</feature>
<sequence>MSRIGTNLWPRAVHYEMAYRQSLGEGPGLSAFLSKLSIVGMVIAVSFLLASLSVMNGFEQEMRLRILNLVPHVTVQSYAGTSDNRETAKYFSEMPSVVRSHRFEEANALFYANSGSRVGRLVFAEAGALGPLSEHLRPKVEDVKSNEIVLGSKLAQALDIKVGESVVALISEKGSERRFSPLSLTLVSTLESNTEIDRVFAFSAASASVYYTSAPPPAWAITIEDPLDAPEVAQALRRSLGPQYWVSDWTRSLGNLYQAIQLSRQIVGLMLVALLVVAVFNVVTSLVLVTADRRPGSAMLRTMGATPADVLKIFTIQGTIIGAGGATIGAALGAMIALGIPSLVALMESVSGQPLLDTSVYPLAYVPVDLRAVDFISISATAFVLSLLASVLPAISTSRSSITESLRQSR</sequence>
<protein>
    <submittedName>
        <fullName evidence="10">FtsX-like permease family protein</fullName>
    </submittedName>
</protein>
<proteinExistence type="inferred from homology"/>
<evidence type="ECO:0000256" key="2">
    <source>
        <dbReference type="ARBA" id="ARBA00005236"/>
    </source>
</evidence>
<dbReference type="RefSeq" id="WP_279241264.1">
    <property type="nucleotide sequence ID" value="NZ_CP036501.1"/>
</dbReference>
<evidence type="ECO:0000259" key="8">
    <source>
        <dbReference type="Pfam" id="PF02687"/>
    </source>
</evidence>
<dbReference type="EMBL" id="CP036501">
    <property type="protein sequence ID" value="UZP74804.1"/>
    <property type="molecule type" value="Genomic_DNA"/>
</dbReference>
<keyword evidence="5 7" id="KW-1133">Transmembrane helix</keyword>
<feature type="domain" description="MacB-like periplasmic core" evidence="9">
    <location>
        <begin position="36"/>
        <end position="238"/>
    </location>
</feature>
<dbReference type="InterPro" id="IPR051447">
    <property type="entry name" value="Lipoprotein-release_system"/>
</dbReference>
<dbReference type="PANTHER" id="PTHR30489">
    <property type="entry name" value="LIPOPROTEIN-RELEASING SYSTEM TRANSMEMBRANE PROTEIN LOLE"/>
    <property type="match status" value="1"/>
</dbReference>
<reference evidence="10 11" key="1">
    <citation type="submission" date="2019-02" db="EMBL/GenBank/DDBJ databases">
        <title>Halieaceae_genomes.</title>
        <authorList>
            <person name="Li S.-H."/>
        </authorList>
    </citation>
    <scope>NUCLEOTIDE SEQUENCE [LARGE SCALE GENOMIC DNA]</scope>
    <source>
        <strain evidence="10 11">JH123</strain>
    </source>
</reference>
<evidence type="ECO:0000256" key="6">
    <source>
        <dbReference type="ARBA" id="ARBA00023136"/>
    </source>
</evidence>
<keyword evidence="11" id="KW-1185">Reference proteome</keyword>
<evidence type="ECO:0000313" key="10">
    <source>
        <dbReference type="EMBL" id="UZP74804.1"/>
    </source>
</evidence>
<evidence type="ECO:0000256" key="1">
    <source>
        <dbReference type="ARBA" id="ARBA00004651"/>
    </source>
</evidence>
<name>A0ABY6Q868_9GAMM</name>
<keyword evidence="4 7" id="KW-0812">Transmembrane</keyword>
<dbReference type="InterPro" id="IPR025857">
    <property type="entry name" value="MacB_PCD"/>
</dbReference>
<comment type="similarity">
    <text evidence="2">Belongs to the ABC-4 integral membrane protein family. LolC/E subfamily.</text>
</comment>
<feature type="transmembrane region" description="Helical" evidence="7">
    <location>
        <begin position="38"/>
        <end position="58"/>
    </location>
</feature>
<evidence type="ECO:0000256" key="4">
    <source>
        <dbReference type="ARBA" id="ARBA00022692"/>
    </source>
</evidence>
<keyword evidence="3" id="KW-1003">Cell membrane</keyword>
<dbReference type="InterPro" id="IPR003838">
    <property type="entry name" value="ABC3_permease_C"/>
</dbReference>
<evidence type="ECO:0000256" key="7">
    <source>
        <dbReference type="SAM" id="Phobius"/>
    </source>
</evidence>
<dbReference type="PANTHER" id="PTHR30489:SF0">
    <property type="entry name" value="LIPOPROTEIN-RELEASING SYSTEM TRANSMEMBRANE PROTEIN LOLE"/>
    <property type="match status" value="1"/>
</dbReference>
<keyword evidence="6 7" id="KW-0472">Membrane</keyword>
<dbReference type="Proteomes" id="UP001317963">
    <property type="component" value="Chromosome"/>
</dbReference>
<evidence type="ECO:0000256" key="5">
    <source>
        <dbReference type="ARBA" id="ARBA00022989"/>
    </source>
</evidence>
<organism evidence="10 11">
    <name type="scientific">Candidatus Paraluminiphilus aquimaris</name>
    <dbReference type="NCBI Taxonomy" id="2518994"/>
    <lineage>
        <taxon>Bacteria</taxon>
        <taxon>Pseudomonadati</taxon>
        <taxon>Pseudomonadota</taxon>
        <taxon>Gammaproteobacteria</taxon>
        <taxon>Cellvibrionales</taxon>
        <taxon>Halieaceae</taxon>
        <taxon>Candidatus Paraluminiphilus</taxon>
    </lineage>
</organism>
<accession>A0ABY6Q868</accession>
<feature type="transmembrane region" description="Helical" evidence="7">
    <location>
        <begin position="310"/>
        <end position="340"/>
    </location>
</feature>
<comment type="subcellular location">
    <subcellularLocation>
        <location evidence="1">Cell membrane</location>
        <topology evidence="1">Multi-pass membrane protein</topology>
    </subcellularLocation>
</comment>
<evidence type="ECO:0000259" key="9">
    <source>
        <dbReference type="Pfam" id="PF12704"/>
    </source>
</evidence>
<feature type="transmembrane region" description="Helical" evidence="7">
    <location>
        <begin position="375"/>
        <end position="395"/>
    </location>
</feature>